<feature type="transmembrane region" description="Helical" evidence="1">
    <location>
        <begin position="105"/>
        <end position="128"/>
    </location>
</feature>
<evidence type="ECO:0000313" key="3">
    <source>
        <dbReference type="Proteomes" id="UP001595840"/>
    </source>
</evidence>
<dbReference type="Proteomes" id="UP001595840">
    <property type="component" value="Unassembled WGS sequence"/>
</dbReference>
<keyword evidence="1" id="KW-1133">Transmembrane helix</keyword>
<accession>A0ABV8V0T1</accession>
<gene>
    <name evidence="2" type="ORF">ACFOX3_00855</name>
</gene>
<evidence type="ECO:0000313" key="2">
    <source>
        <dbReference type="EMBL" id="MFC4360825.1"/>
    </source>
</evidence>
<sequence>MTNTETTAPAPENGAKPIPNVYNKARWGWALALGATAILLLSALVEYLVEPSARLSLLLLQSIPLLLFVPGMWVKHYRTFSWLCFVVLFYFIVAVTQVMSPMANGYGWVNLIASVVLFNAAMMTSRWLQYIAHQPKKSTI</sequence>
<comment type="caution">
    <text evidence="2">The sequence shown here is derived from an EMBL/GenBank/DDBJ whole genome shotgun (WGS) entry which is preliminary data.</text>
</comment>
<dbReference type="RefSeq" id="WP_290264711.1">
    <property type="nucleotide sequence ID" value="NZ_JAUFQG010000006.1"/>
</dbReference>
<organism evidence="2 3">
    <name type="scientific">Simiduia curdlanivorans</name>
    <dbReference type="NCBI Taxonomy" id="1492769"/>
    <lineage>
        <taxon>Bacteria</taxon>
        <taxon>Pseudomonadati</taxon>
        <taxon>Pseudomonadota</taxon>
        <taxon>Gammaproteobacteria</taxon>
        <taxon>Cellvibrionales</taxon>
        <taxon>Cellvibrionaceae</taxon>
        <taxon>Simiduia</taxon>
    </lineage>
</organism>
<keyword evidence="1" id="KW-0812">Transmembrane</keyword>
<keyword evidence="1" id="KW-0472">Membrane</keyword>
<evidence type="ECO:0000256" key="1">
    <source>
        <dbReference type="SAM" id="Phobius"/>
    </source>
</evidence>
<protein>
    <submittedName>
        <fullName evidence="2">DUF2069 domain-containing protein</fullName>
    </submittedName>
</protein>
<keyword evidence="3" id="KW-1185">Reference proteome</keyword>
<dbReference type="InterPro" id="IPR018643">
    <property type="entry name" value="DUF2069_membrane"/>
</dbReference>
<feature type="transmembrane region" description="Helical" evidence="1">
    <location>
        <begin position="55"/>
        <end position="73"/>
    </location>
</feature>
<reference evidence="3" key="1">
    <citation type="journal article" date="2019" name="Int. J. Syst. Evol. Microbiol.">
        <title>The Global Catalogue of Microorganisms (GCM) 10K type strain sequencing project: providing services to taxonomists for standard genome sequencing and annotation.</title>
        <authorList>
            <consortium name="The Broad Institute Genomics Platform"/>
            <consortium name="The Broad Institute Genome Sequencing Center for Infectious Disease"/>
            <person name="Wu L."/>
            <person name="Ma J."/>
        </authorList>
    </citation>
    <scope>NUCLEOTIDE SEQUENCE [LARGE SCALE GENOMIC DNA]</scope>
    <source>
        <strain evidence="3">CECT 8570</strain>
    </source>
</reference>
<dbReference type="EMBL" id="JBHSCX010000001">
    <property type="protein sequence ID" value="MFC4360825.1"/>
    <property type="molecule type" value="Genomic_DNA"/>
</dbReference>
<feature type="transmembrane region" description="Helical" evidence="1">
    <location>
        <begin position="80"/>
        <end position="99"/>
    </location>
</feature>
<dbReference type="Pfam" id="PF09842">
    <property type="entry name" value="DUF2069"/>
    <property type="match status" value="1"/>
</dbReference>
<proteinExistence type="predicted"/>
<feature type="transmembrane region" description="Helical" evidence="1">
    <location>
        <begin position="27"/>
        <end position="49"/>
    </location>
</feature>
<name>A0ABV8V0T1_9GAMM</name>